<dbReference type="EMBL" id="CP023563">
    <property type="protein sequence ID" value="ATG51479.1"/>
    <property type="molecule type" value="Genomic_DNA"/>
</dbReference>
<sequence>MGEFDEDPAPLLLAPPSRESAAALSLAAARRRRRRAATRENVRRVSAQRSPRTARLLAELWDSGAQDSRRLAERYRAILETTHDPLAPGELSRDAVAMEELHLSLAMRCTRNQAASMIREAHRIGTLLPLSLTRLGRGEFPVAWFEKLLERTRGLEDDALRVLDVELSGIDLAVAPEAFSRRLGHLLTAAISRSRVREDARPENRRRVVMDPPRPDGTGCLRIIGPLPEILDLARRLDRSAHAVQDAQRSAFLQGTPLPVDPGGFVEATGSIPPLARACYDILMSTRLETAGIEVPAPRFRMNVTVPMLTLLGESDAPGMLDGTTPIPAQMARELAGGEDTWYRILTDATTGSYLPVPADRYRPTAEQLAHLLLRHPTCAVPGCARPSSLLSEADHIEEFDHERPTEGGSTEVSNLHQLCREHHRLKTLGLIDPVRDDEAGTTWWDASGLLMSMQEDGRELATDQVVAEMTAAWEQYEGGRLMRAAAASRRHRVAEQGLAPGDECTGPDGEEGWWVGHDGDLHPPGDPPPY</sequence>
<reference evidence="3" key="1">
    <citation type="submission" date="2017-09" db="EMBL/GenBank/DDBJ databases">
        <title>Brachybacterium sp. VM2412.</title>
        <authorList>
            <person name="Tak E.J."/>
            <person name="Bae J.-W."/>
        </authorList>
    </citation>
    <scope>NUCLEOTIDE SEQUENCE [LARGE SCALE GENOMIC DNA]</scope>
    <source>
        <strain evidence="3">VM2412</strain>
    </source>
</reference>
<protein>
    <submittedName>
        <fullName evidence="2">HNH endonuclease</fullName>
    </submittedName>
</protein>
<dbReference type="OrthoDB" id="3261064at2"/>
<keyword evidence="2" id="KW-0255">Endonuclease</keyword>
<dbReference type="KEGG" id="brz:CFK38_08000"/>
<evidence type="ECO:0000313" key="3">
    <source>
        <dbReference type="Proteomes" id="UP000218165"/>
    </source>
</evidence>
<dbReference type="GO" id="GO:0004519">
    <property type="term" value="F:endonuclease activity"/>
    <property type="evidence" value="ECO:0007669"/>
    <property type="project" value="UniProtKB-KW"/>
</dbReference>
<dbReference type="RefSeq" id="WP_096802606.1">
    <property type="nucleotide sequence ID" value="NZ_CP023563.1"/>
</dbReference>
<dbReference type="InterPro" id="IPR003615">
    <property type="entry name" value="HNH_nuc"/>
</dbReference>
<evidence type="ECO:0000313" key="2">
    <source>
        <dbReference type="EMBL" id="ATG51479.1"/>
    </source>
</evidence>
<name>A0A291GMB8_9MICO</name>
<proteinExistence type="predicted"/>
<dbReference type="AlphaFoldDB" id="A0A291GMB8"/>
<feature type="region of interest" description="Disordered" evidence="1">
    <location>
        <begin position="499"/>
        <end position="531"/>
    </location>
</feature>
<keyword evidence="2" id="KW-0540">Nuclease</keyword>
<keyword evidence="3" id="KW-1185">Reference proteome</keyword>
<accession>A0A291GMB8</accession>
<organism evidence="2 3">
    <name type="scientific">Brachybacterium vulturis</name>
    <dbReference type="NCBI Taxonomy" id="2017484"/>
    <lineage>
        <taxon>Bacteria</taxon>
        <taxon>Bacillati</taxon>
        <taxon>Actinomycetota</taxon>
        <taxon>Actinomycetes</taxon>
        <taxon>Micrococcales</taxon>
        <taxon>Dermabacteraceae</taxon>
        <taxon>Brachybacterium</taxon>
    </lineage>
</organism>
<dbReference type="Proteomes" id="UP000218165">
    <property type="component" value="Chromosome"/>
</dbReference>
<keyword evidence="2" id="KW-0378">Hydrolase</keyword>
<evidence type="ECO:0000256" key="1">
    <source>
        <dbReference type="SAM" id="MobiDB-lite"/>
    </source>
</evidence>
<dbReference type="CDD" id="cd00085">
    <property type="entry name" value="HNHc"/>
    <property type="match status" value="1"/>
</dbReference>
<feature type="region of interest" description="Disordered" evidence="1">
    <location>
        <begin position="23"/>
        <end position="48"/>
    </location>
</feature>
<gene>
    <name evidence="2" type="ORF">CFK38_08000</name>
</gene>